<proteinExistence type="inferred from homology"/>
<keyword evidence="2 5" id="KW-0689">Ribosomal protein</keyword>
<accession>A0A6A6GXP4</accession>
<dbReference type="Pfam" id="PF01084">
    <property type="entry name" value="Ribosomal_S18"/>
    <property type="match status" value="1"/>
</dbReference>
<reference evidence="5" key="1">
    <citation type="journal article" date="2020" name="Stud. Mycol.">
        <title>101 Dothideomycetes genomes: a test case for predicting lifestyles and emergence of pathogens.</title>
        <authorList>
            <person name="Haridas S."/>
            <person name="Albert R."/>
            <person name="Binder M."/>
            <person name="Bloem J."/>
            <person name="Labutti K."/>
            <person name="Salamov A."/>
            <person name="Andreopoulos B."/>
            <person name="Baker S."/>
            <person name="Barry K."/>
            <person name="Bills G."/>
            <person name="Bluhm B."/>
            <person name="Cannon C."/>
            <person name="Castanera R."/>
            <person name="Culley D."/>
            <person name="Daum C."/>
            <person name="Ezra D."/>
            <person name="Gonzalez J."/>
            <person name="Henrissat B."/>
            <person name="Kuo A."/>
            <person name="Liang C."/>
            <person name="Lipzen A."/>
            <person name="Lutzoni F."/>
            <person name="Magnuson J."/>
            <person name="Mondo S."/>
            <person name="Nolan M."/>
            <person name="Ohm R."/>
            <person name="Pangilinan J."/>
            <person name="Park H.-J."/>
            <person name="Ramirez L."/>
            <person name="Alfaro M."/>
            <person name="Sun H."/>
            <person name="Tritt A."/>
            <person name="Yoshinaga Y."/>
            <person name="Zwiers L.-H."/>
            <person name="Turgeon B."/>
            <person name="Goodwin S."/>
            <person name="Spatafora J."/>
            <person name="Crous P."/>
            <person name="Grigoriev I."/>
        </authorList>
    </citation>
    <scope>NUCLEOTIDE SEQUENCE</scope>
    <source>
        <strain evidence="5">Tuck. ex Michener</strain>
    </source>
</reference>
<dbReference type="Proteomes" id="UP000800092">
    <property type="component" value="Unassembled WGS sequence"/>
</dbReference>
<dbReference type="GO" id="GO:0070181">
    <property type="term" value="F:small ribosomal subunit rRNA binding"/>
    <property type="evidence" value="ECO:0007669"/>
    <property type="project" value="TreeGrafter"/>
</dbReference>
<dbReference type="FunFam" id="4.10.640.10:FF:000013">
    <property type="entry name" value="37S ribosomal protein S18"/>
    <property type="match status" value="1"/>
</dbReference>
<name>A0A6A6GXP4_VIRVR</name>
<dbReference type="PRINTS" id="PR00974">
    <property type="entry name" value="RIBOSOMALS18"/>
</dbReference>
<dbReference type="PANTHER" id="PTHR13479">
    <property type="entry name" value="30S RIBOSOMAL PROTEIN S18"/>
    <property type="match status" value="1"/>
</dbReference>
<comment type="similarity">
    <text evidence="1">Belongs to the bacterial ribosomal protein bS18 family.</text>
</comment>
<evidence type="ECO:0000256" key="1">
    <source>
        <dbReference type="ARBA" id="ARBA00005589"/>
    </source>
</evidence>
<dbReference type="AlphaFoldDB" id="A0A6A6GXP4"/>
<evidence type="ECO:0000256" key="2">
    <source>
        <dbReference type="ARBA" id="ARBA00022980"/>
    </source>
</evidence>
<evidence type="ECO:0000313" key="6">
    <source>
        <dbReference type="Proteomes" id="UP000800092"/>
    </source>
</evidence>
<dbReference type="SUPFAM" id="SSF46911">
    <property type="entry name" value="Ribosomal protein S18"/>
    <property type="match status" value="1"/>
</dbReference>
<dbReference type="Gene3D" id="4.10.640.10">
    <property type="entry name" value="Ribosomal protein S18"/>
    <property type="match status" value="1"/>
</dbReference>
<keyword evidence="6" id="KW-1185">Reference proteome</keyword>
<protein>
    <recommendedName>
        <fullName evidence="4">Small ribosomal subunit protein bS18m</fullName>
    </recommendedName>
</protein>
<gene>
    <name evidence="5" type="ORF">EV356DRAFT_526686</name>
</gene>
<evidence type="ECO:0000256" key="4">
    <source>
        <dbReference type="ARBA" id="ARBA00035264"/>
    </source>
</evidence>
<dbReference type="OrthoDB" id="21463at2759"/>
<keyword evidence="3" id="KW-0687">Ribonucleoprotein</keyword>
<dbReference type="GO" id="GO:0003735">
    <property type="term" value="F:structural constituent of ribosome"/>
    <property type="evidence" value="ECO:0007669"/>
    <property type="project" value="InterPro"/>
</dbReference>
<evidence type="ECO:0000313" key="5">
    <source>
        <dbReference type="EMBL" id="KAF2230492.1"/>
    </source>
</evidence>
<evidence type="ECO:0000256" key="3">
    <source>
        <dbReference type="ARBA" id="ARBA00023274"/>
    </source>
</evidence>
<dbReference type="InterPro" id="IPR036870">
    <property type="entry name" value="Ribosomal_bS18_sf"/>
</dbReference>
<dbReference type="GO" id="GO:0032543">
    <property type="term" value="P:mitochondrial translation"/>
    <property type="evidence" value="ECO:0007669"/>
    <property type="project" value="TreeGrafter"/>
</dbReference>
<dbReference type="GO" id="GO:0005763">
    <property type="term" value="C:mitochondrial small ribosomal subunit"/>
    <property type="evidence" value="ECO:0007669"/>
    <property type="project" value="TreeGrafter"/>
</dbReference>
<dbReference type="EMBL" id="ML991840">
    <property type="protein sequence ID" value="KAF2230492.1"/>
    <property type="molecule type" value="Genomic_DNA"/>
</dbReference>
<dbReference type="InterPro" id="IPR001648">
    <property type="entry name" value="Ribosomal_bS18"/>
</dbReference>
<organism evidence="5 6">
    <name type="scientific">Viridothelium virens</name>
    <name type="common">Speckled blister lichen</name>
    <name type="synonym">Trypethelium virens</name>
    <dbReference type="NCBI Taxonomy" id="1048519"/>
    <lineage>
        <taxon>Eukaryota</taxon>
        <taxon>Fungi</taxon>
        <taxon>Dikarya</taxon>
        <taxon>Ascomycota</taxon>
        <taxon>Pezizomycotina</taxon>
        <taxon>Dothideomycetes</taxon>
        <taxon>Dothideomycetes incertae sedis</taxon>
        <taxon>Trypetheliales</taxon>
        <taxon>Trypetheliaceae</taxon>
        <taxon>Viridothelium</taxon>
    </lineage>
</organism>
<sequence length="106" mass="12426">MHRRWRRGDVYAPHDLSSVEMSKWKAKRGTPRRDVFDELGIDPRNEYKNFALLGEFMTETGRIKHSNATGLRPRNQRRLAKAIRRAIGIGIMPSVHKHPELLGRRR</sequence>
<dbReference type="PANTHER" id="PTHR13479:SF40">
    <property type="entry name" value="SMALL RIBOSOMAL SUBUNIT PROTEIN BS18M"/>
    <property type="match status" value="1"/>
</dbReference>